<evidence type="ECO:0000313" key="3">
    <source>
        <dbReference type="EMBL" id="EMR66203.1"/>
    </source>
</evidence>
<dbReference type="PANTHER" id="PTHR12389:SF0">
    <property type="entry name" value="E3 UBIQUITIN-PROTEIN LIGASE LISTERIN"/>
    <property type="match status" value="1"/>
</dbReference>
<evidence type="ECO:0000259" key="2">
    <source>
        <dbReference type="Pfam" id="PF22958"/>
    </source>
</evidence>
<dbReference type="OMA" id="NFICAEN"/>
<evidence type="ECO:0000256" key="1">
    <source>
        <dbReference type="RuleBase" id="RU367090"/>
    </source>
</evidence>
<proteinExistence type="inferred from homology"/>
<dbReference type="EC" id="2.3.2.27" evidence="1"/>
<dbReference type="STRING" id="1287681.M7SP33"/>
<sequence length="240" mass="26881">MSRKTGKSRALGGKAFSSSGFGGFGGFTTSSSGSNLSYLAEPPDFSLISDANVVVSLKNLQKKDATTKAKALEELVTYVQAHPYEQHGGVEDPILDAWFELMKSTRKRMEKRLLKIVGSWLAGTFDRDRVVSRVATEGLSSFLTTEEKVLQFWRRCQQQIIDYSSDAIKETPDTLSDERTTNSDDAEAKYHRVLASSLALVLSLLQKLDPSDLEKFQDNYDQFFEDNKVWKQDTVELAQT</sequence>
<dbReference type="GO" id="GO:1990116">
    <property type="term" value="P:ribosome-associated ubiquitin-dependent protein catabolic process"/>
    <property type="evidence" value="ECO:0007669"/>
    <property type="project" value="UniProtKB-UniRule"/>
</dbReference>
<dbReference type="UniPathway" id="UPA00143"/>
<dbReference type="PANTHER" id="PTHR12389">
    <property type="entry name" value="ZINC FINGER PROTEIN 294"/>
    <property type="match status" value="1"/>
</dbReference>
<keyword evidence="1" id="KW-0808">Transferase</keyword>
<dbReference type="GO" id="GO:0043023">
    <property type="term" value="F:ribosomal large subunit binding"/>
    <property type="evidence" value="ECO:0007669"/>
    <property type="project" value="TreeGrafter"/>
</dbReference>
<dbReference type="KEGG" id="ela:UCREL1_6811"/>
<comment type="function">
    <text evidence="1">E3 ubiquitin-protein ligase. Component of the ribosome quality control complex (RQC), a ribosome-associated complex that mediates ubiquitination and extraction of incompletely synthesized nascent chains for proteasomal degradation.</text>
</comment>
<reference evidence="4" key="1">
    <citation type="journal article" date="2013" name="Genome Announc.">
        <title>Draft genome sequence of the grapevine dieback fungus Eutypa lata UCR-EL1.</title>
        <authorList>
            <person name="Blanco-Ulate B."/>
            <person name="Rolshausen P.E."/>
            <person name="Cantu D."/>
        </authorList>
    </citation>
    <scope>NUCLEOTIDE SEQUENCE [LARGE SCALE GENOMIC DNA]</scope>
    <source>
        <strain evidence="4">UCR-EL1</strain>
    </source>
</reference>
<keyword evidence="1" id="KW-0862">Zinc</keyword>
<dbReference type="GO" id="GO:0072344">
    <property type="term" value="P:rescue of stalled ribosome"/>
    <property type="evidence" value="ECO:0007669"/>
    <property type="project" value="UniProtKB-UniRule"/>
</dbReference>
<accession>M7SP33</accession>
<dbReference type="HOGENOM" id="CLU_1111994_0_0_1"/>
<dbReference type="eggNOG" id="KOG0803">
    <property type="taxonomic scope" value="Eukaryota"/>
</dbReference>
<dbReference type="GO" id="GO:0016567">
    <property type="term" value="P:protein ubiquitination"/>
    <property type="evidence" value="ECO:0007669"/>
    <property type="project" value="UniProtKB-UniPathway"/>
</dbReference>
<dbReference type="OrthoDB" id="6108at2759"/>
<dbReference type="InterPro" id="IPR039795">
    <property type="entry name" value="LTN1/Rkr1"/>
</dbReference>
<gene>
    <name evidence="3" type="ORF">UCREL1_6811</name>
</gene>
<comment type="subunit">
    <text evidence="1">Component of the ribosome quality control complex (RQC).</text>
</comment>
<evidence type="ECO:0000313" key="4">
    <source>
        <dbReference type="Proteomes" id="UP000012174"/>
    </source>
</evidence>
<keyword evidence="4" id="KW-1185">Reference proteome</keyword>
<name>M7SP33_EUTLA</name>
<dbReference type="Pfam" id="PF22958">
    <property type="entry name" value="Ltn1_1st"/>
    <property type="match status" value="1"/>
</dbReference>
<dbReference type="GO" id="GO:0061630">
    <property type="term" value="F:ubiquitin protein ligase activity"/>
    <property type="evidence" value="ECO:0007669"/>
    <property type="project" value="UniProtKB-UniRule"/>
</dbReference>
<organism evidence="3 4">
    <name type="scientific">Eutypa lata (strain UCR-EL1)</name>
    <name type="common">Grapevine dieback disease fungus</name>
    <name type="synonym">Eutypa armeniacae</name>
    <dbReference type="NCBI Taxonomy" id="1287681"/>
    <lineage>
        <taxon>Eukaryota</taxon>
        <taxon>Fungi</taxon>
        <taxon>Dikarya</taxon>
        <taxon>Ascomycota</taxon>
        <taxon>Pezizomycotina</taxon>
        <taxon>Sordariomycetes</taxon>
        <taxon>Xylariomycetidae</taxon>
        <taxon>Xylariales</taxon>
        <taxon>Diatrypaceae</taxon>
        <taxon>Eutypa</taxon>
    </lineage>
</organism>
<dbReference type="InterPro" id="IPR054476">
    <property type="entry name" value="Ltn1_N"/>
</dbReference>
<protein>
    <recommendedName>
        <fullName evidence="1">E3 ubiquitin-protein ligase listerin</fullName>
        <ecNumber evidence="1">2.3.2.27</ecNumber>
    </recommendedName>
    <alternativeName>
        <fullName evidence="1">RING-type E3 ubiquitin transferase listerin</fullName>
    </alternativeName>
</protein>
<keyword evidence="1" id="KW-0479">Metal-binding</keyword>
<comment type="similarity">
    <text evidence="1">Belongs to the LTN1 family.</text>
</comment>
<comment type="catalytic activity">
    <reaction evidence="1">
        <text>S-ubiquitinyl-[E2 ubiquitin-conjugating enzyme]-L-cysteine + [acceptor protein]-L-lysine = [E2 ubiquitin-conjugating enzyme]-L-cysteine + N(6)-ubiquitinyl-[acceptor protein]-L-lysine.</text>
        <dbReference type="EC" id="2.3.2.27"/>
    </reaction>
</comment>
<keyword evidence="1" id="KW-0833">Ubl conjugation pathway</keyword>
<feature type="domain" description="E3 ubiquitin-protein ligase listerin N-terminal" evidence="2">
    <location>
        <begin position="100"/>
        <end position="232"/>
    </location>
</feature>
<dbReference type="GO" id="GO:0008270">
    <property type="term" value="F:zinc ion binding"/>
    <property type="evidence" value="ECO:0007669"/>
    <property type="project" value="UniProtKB-KW"/>
</dbReference>
<dbReference type="Proteomes" id="UP000012174">
    <property type="component" value="Unassembled WGS sequence"/>
</dbReference>
<dbReference type="EMBL" id="KB706696">
    <property type="protein sequence ID" value="EMR66203.1"/>
    <property type="molecule type" value="Genomic_DNA"/>
</dbReference>
<comment type="pathway">
    <text evidence="1">Protein modification; protein ubiquitination.</text>
</comment>
<dbReference type="GO" id="GO:0005829">
    <property type="term" value="C:cytosol"/>
    <property type="evidence" value="ECO:0007669"/>
    <property type="project" value="UniProtKB-UniRule"/>
</dbReference>
<dbReference type="AlphaFoldDB" id="M7SP33"/>
<keyword evidence="1" id="KW-0863">Zinc-finger</keyword>
<dbReference type="GO" id="GO:1990112">
    <property type="term" value="C:RQC complex"/>
    <property type="evidence" value="ECO:0007669"/>
    <property type="project" value="UniProtKB-UniRule"/>
</dbReference>